<reference evidence="9 10" key="1">
    <citation type="journal article" date="2018" name="BMC Genomics">
        <title>Genomic evidence for intraspecific hybridization in a clonal and extremely halotolerant yeast.</title>
        <authorList>
            <person name="Gostincar C."/>
            <person name="Stajich J.E."/>
            <person name="Zupancic J."/>
            <person name="Zalar P."/>
            <person name="Gunde-Cimerman N."/>
        </authorList>
    </citation>
    <scope>NUCLEOTIDE SEQUENCE [LARGE SCALE GENOMIC DNA]</scope>
    <source>
        <strain evidence="9 10">EXF-171</strain>
    </source>
</reference>
<comment type="similarity">
    <text evidence="1 8">Belongs to the beta-class carbonic anhydrase family.</text>
</comment>
<dbReference type="CDD" id="cd00883">
    <property type="entry name" value="beta_CA_cladeA"/>
    <property type="match status" value="1"/>
</dbReference>
<dbReference type="PANTHER" id="PTHR11002">
    <property type="entry name" value="CARBONIC ANHYDRASE"/>
    <property type="match status" value="1"/>
</dbReference>
<evidence type="ECO:0000256" key="1">
    <source>
        <dbReference type="ARBA" id="ARBA00006217"/>
    </source>
</evidence>
<dbReference type="EMBL" id="QWIQ01000007">
    <property type="protein sequence ID" value="RMZ18130.1"/>
    <property type="molecule type" value="Genomic_DNA"/>
</dbReference>
<dbReference type="EC" id="4.2.1.1" evidence="2 8"/>
<evidence type="ECO:0000256" key="7">
    <source>
        <dbReference type="PIRSR" id="PIRSR601765-1"/>
    </source>
</evidence>
<feature type="binding site" evidence="7">
    <location>
        <position position="188"/>
    </location>
    <ligand>
        <name>Zn(2+)</name>
        <dbReference type="ChEBI" id="CHEBI:29105"/>
    </ligand>
</feature>
<feature type="binding site" evidence="7">
    <location>
        <position position="131"/>
    </location>
    <ligand>
        <name>Zn(2+)</name>
        <dbReference type="ChEBI" id="CHEBI:29105"/>
    </ligand>
</feature>
<feature type="binding site" evidence="7">
    <location>
        <position position="185"/>
    </location>
    <ligand>
        <name>Zn(2+)</name>
        <dbReference type="ChEBI" id="CHEBI:29105"/>
    </ligand>
</feature>
<dbReference type="GO" id="GO:0071244">
    <property type="term" value="P:cellular response to carbon dioxide"/>
    <property type="evidence" value="ECO:0007669"/>
    <property type="project" value="TreeGrafter"/>
</dbReference>
<dbReference type="SMART" id="SM00947">
    <property type="entry name" value="Pro_CA"/>
    <property type="match status" value="1"/>
</dbReference>
<keyword evidence="5 8" id="KW-0456">Lyase</keyword>
<dbReference type="InterPro" id="IPR036874">
    <property type="entry name" value="Carbonic_anhydrase_sf"/>
</dbReference>
<evidence type="ECO:0000313" key="9">
    <source>
        <dbReference type="EMBL" id="RMZ18130.1"/>
    </source>
</evidence>
<organism evidence="9 10">
    <name type="scientific">Hortaea werneckii</name>
    <name type="common">Black yeast</name>
    <name type="synonym">Cladosporium werneckii</name>
    <dbReference type="NCBI Taxonomy" id="91943"/>
    <lineage>
        <taxon>Eukaryota</taxon>
        <taxon>Fungi</taxon>
        <taxon>Dikarya</taxon>
        <taxon>Ascomycota</taxon>
        <taxon>Pezizomycotina</taxon>
        <taxon>Dothideomycetes</taxon>
        <taxon>Dothideomycetidae</taxon>
        <taxon>Mycosphaerellales</taxon>
        <taxon>Teratosphaeriaceae</taxon>
        <taxon>Hortaea</taxon>
    </lineage>
</organism>
<evidence type="ECO:0000256" key="4">
    <source>
        <dbReference type="ARBA" id="ARBA00022833"/>
    </source>
</evidence>
<dbReference type="VEuPathDB" id="FungiDB:BTJ68_05837"/>
<comment type="caution">
    <text evidence="9">The sequence shown here is derived from an EMBL/GenBank/DDBJ whole genome shotgun (WGS) entry which is preliminary data.</text>
</comment>
<dbReference type="AlphaFoldDB" id="A0A3M7HXU1"/>
<name>A0A3M7HXU1_HORWE</name>
<comment type="catalytic activity">
    <reaction evidence="6 8">
        <text>hydrogencarbonate + H(+) = CO2 + H2O</text>
        <dbReference type="Rhea" id="RHEA:10748"/>
        <dbReference type="ChEBI" id="CHEBI:15377"/>
        <dbReference type="ChEBI" id="CHEBI:15378"/>
        <dbReference type="ChEBI" id="CHEBI:16526"/>
        <dbReference type="ChEBI" id="CHEBI:17544"/>
        <dbReference type="EC" id="4.2.1.1"/>
    </reaction>
</comment>
<proteinExistence type="inferred from homology"/>
<dbReference type="GO" id="GO:0004089">
    <property type="term" value="F:carbonate dehydratase activity"/>
    <property type="evidence" value="ECO:0007669"/>
    <property type="project" value="UniProtKB-UniRule"/>
</dbReference>
<gene>
    <name evidence="9" type="ORF">D0862_00558</name>
</gene>
<sequence length="297" mass="32287">MGRRTSPSQLAYTCLLPLPPPPTTTLLPPPCLGASPPAVPDLVRLPFYTRLGIHLDHTAFHIPSLLLAQSAQTRYSVASELTNPPPPESAFQHALKCNHQWAETTQANDPDFFPTCAQGQAPRILWLGCSDSRAPETTLLGLKPGDVFTHRNIANIISPTDLSLLSVVEFSVFHLKVQHIVVCGHTSCGGVAGSMANGKLGGPLDIWLQPMRALREKHAAELAKLDGAEKMNHMAKLNVSAGVDVLKRIPTVIDAMRERGLEVHGVLYHLASGKLEEVECKEDESVAKGREEAFERK</sequence>
<keyword evidence="3 7" id="KW-0479">Metal-binding</keyword>
<evidence type="ECO:0000256" key="8">
    <source>
        <dbReference type="RuleBase" id="RU003956"/>
    </source>
</evidence>
<evidence type="ECO:0000256" key="2">
    <source>
        <dbReference type="ARBA" id="ARBA00012925"/>
    </source>
</evidence>
<feature type="binding site" evidence="7">
    <location>
        <position position="129"/>
    </location>
    <ligand>
        <name>Zn(2+)</name>
        <dbReference type="ChEBI" id="CHEBI:29105"/>
    </ligand>
</feature>
<comment type="cofactor">
    <cofactor evidence="7">
        <name>Zn(2+)</name>
        <dbReference type="ChEBI" id="CHEBI:29105"/>
    </cofactor>
    <text evidence="7">Binds 1 zinc ion per subunit.</text>
</comment>
<comment type="function">
    <text evidence="8">Reversible hydration of carbon dioxide.</text>
</comment>
<dbReference type="Pfam" id="PF00484">
    <property type="entry name" value="Pro_CA"/>
    <property type="match status" value="1"/>
</dbReference>
<dbReference type="GO" id="GO:0005737">
    <property type="term" value="C:cytoplasm"/>
    <property type="evidence" value="ECO:0007669"/>
    <property type="project" value="TreeGrafter"/>
</dbReference>
<dbReference type="SUPFAM" id="SSF53056">
    <property type="entry name" value="beta-carbonic anhydrase, cab"/>
    <property type="match status" value="1"/>
</dbReference>
<protein>
    <recommendedName>
        <fullName evidence="2 8">Carbonic anhydrase</fullName>
        <ecNumber evidence="2 8">4.2.1.1</ecNumber>
    </recommendedName>
    <alternativeName>
        <fullName evidence="8">Carbonate dehydratase</fullName>
    </alternativeName>
</protein>
<dbReference type="GO" id="GO:0008270">
    <property type="term" value="F:zinc ion binding"/>
    <property type="evidence" value="ECO:0007669"/>
    <property type="project" value="UniProtKB-UniRule"/>
</dbReference>
<dbReference type="GO" id="GO:0034599">
    <property type="term" value="P:cellular response to oxidative stress"/>
    <property type="evidence" value="ECO:0007669"/>
    <property type="project" value="TreeGrafter"/>
</dbReference>
<keyword evidence="4 7" id="KW-0862">Zinc</keyword>
<dbReference type="Proteomes" id="UP000281468">
    <property type="component" value="Unassembled WGS sequence"/>
</dbReference>
<dbReference type="PANTHER" id="PTHR11002:SF76">
    <property type="entry name" value="CARBONIC ANHYDRASE"/>
    <property type="match status" value="1"/>
</dbReference>
<dbReference type="Gene3D" id="3.40.1050.10">
    <property type="entry name" value="Carbonic anhydrase"/>
    <property type="match status" value="1"/>
</dbReference>
<evidence type="ECO:0000256" key="3">
    <source>
        <dbReference type="ARBA" id="ARBA00022723"/>
    </source>
</evidence>
<evidence type="ECO:0000256" key="6">
    <source>
        <dbReference type="ARBA" id="ARBA00048348"/>
    </source>
</evidence>
<accession>A0A3M7HXU1</accession>
<dbReference type="InterPro" id="IPR001765">
    <property type="entry name" value="Carbonic_anhydrase"/>
</dbReference>
<evidence type="ECO:0000256" key="5">
    <source>
        <dbReference type="ARBA" id="ARBA00023239"/>
    </source>
</evidence>
<evidence type="ECO:0000313" key="10">
    <source>
        <dbReference type="Proteomes" id="UP000281468"/>
    </source>
</evidence>